<organism evidence="3 4">
    <name type="scientific">Methanolapillus ohkumae</name>
    <dbReference type="NCBI Taxonomy" id="3028298"/>
    <lineage>
        <taxon>Archaea</taxon>
        <taxon>Methanobacteriati</taxon>
        <taxon>Methanobacteriota</taxon>
        <taxon>Stenosarchaea group</taxon>
        <taxon>Methanomicrobia</taxon>
        <taxon>Methanosarcinales</taxon>
        <taxon>Methanosarcinaceae</taxon>
        <taxon>Methanolapillus</taxon>
    </lineage>
</organism>
<evidence type="ECO:0000259" key="2">
    <source>
        <dbReference type="Pfam" id="PF01593"/>
    </source>
</evidence>
<dbReference type="PANTHER" id="PTHR43734:SF1">
    <property type="entry name" value="PHYTOENE DESATURASE"/>
    <property type="match status" value="1"/>
</dbReference>
<dbReference type="InterPro" id="IPR002937">
    <property type="entry name" value="Amino_oxidase"/>
</dbReference>
<dbReference type="AlphaFoldDB" id="A0AA96ZVG7"/>
<proteinExistence type="predicted"/>
<feature type="transmembrane region" description="Helical" evidence="1">
    <location>
        <begin position="21"/>
        <end position="44"/>
    </location>
</feature>
<sequence>MNESRPSEQFQQFQQFQQSNASRLTAVVIGAGLGGLLTAAQLSLKGYKVTVLERLSIIGGRFMNIEYQGYQLSTGALHMLPHGNRGPLAQMLQKLGANVTVIPSVPMATVRIPKNVAETDYKNGFMDIPHVEFKKHLAAKNKMMMVLLTLGYKIKLIRPKEARFKSWYSRYIQDDRIDRCADSFSGWALSTTADEVTTEEMFAIFDNVYKYGGPGIVVGGCKSIIDELVRIIEENGGSVQPKKEVTGLLMQEGVCTCVLAGGEEFHADLVVSDIGHKETMEICGSDVEKLDGYAAYAEKLKAVNPSAGLKICFAIDEPLIEHGGILLTPYTRRINGMNEVTNADPNLAPPGKHLIMAHQRTALDRLDFIEEEIDLGLEDLKDLFPGKKPEILMIQVHHGRWPVNRAFSGQDFGNKTPVSNLFIVGDGAKGRGGIEVEGIALGVENAMSDIAEWEKSQKK</sequence>
<gene>
    <name evidence="3" type="ORF">MsAm2_06050</name>
</gene>
<dbReference type="Gene3D" id="3.50.50.60">
    <property type="entry name" value="FAD/NAD(P)-binding domain"/>
    <property type="match status" value="1"/>
</dbReference>
<dbReference type="PANTHER" id="PTHR43734">
    <property type="entry name" value="PHYTOENE DESATURASE"/>
    <property type="match status" value="1"/>
</dbReference>
<evidence type="ECO:0000313" key="4">
    <source>
        <dbReference type="Proteomes" id="UP001304970"/>
    </source>
</evidence>
<name>A0AA96ZVG7_9EURY</name>
<keyword evidence="1" id="KW-1133">Transmembrane helix</keyword>
<dbReference type="InterPro" id="IPR036188">
    <property type="entry name" value="FAD/NAD-bd_sf"/>
</dbReference>
<dbReference type="Gene3D" id="3.90.660.50">
    <property type="match status" value="1"/>
</dbReference>
<dbReference type="SUPFAM" id="SSF51905">
    <property type="entry name" value="FAD/NAD(P)-binding domain"/>
    <property type="match status" value="1"/>
</dbReference>
<dbReference type="Pfam" id="PF01593">
    <property type="entry name" value="Amino_oxidase"/>
    <property type="match status" value="1"/>
</dbReference>
<evidence type="ECO:0000256" key="1">
    <source>
        <dbReference type="SAM" id="Phobius"/>
    </source>
</evidence>
<keyword evidence="4" id="KW-1185">Reference proteome</keyword>
<keyword evidence="1" id="KW-0812">Transmembrane</keyword>
<dbReference type="EMBL" id="CP131061">
    <property type="protein sequence ID" value="WNY26825.1"/>
    <property type="molecule type" value="Genomic_DNA"/>
</dbReference>
<protein>
    <recommendedName>
        <fullName evidence="2">Amine oxidase domain-containing protein</fullName>
    </recommendedName>
</protein>
<dbReference type="RefSeq" id="WP_338098334.1">
    <property type="nucleotide sequence ID" value="NZ_CP131061.1"/>
</dbReference>
<evidence type="ECO:0000313" key="3">
    <source>
        <dbReference type="EMBL" id="WNY26825.1"/>
    </source>
</evidence>
<dbReference type="Proteomes" id="UP001304970">
    <property type="component" value="Chromosome"/>
</dbReference>
<accession>A0AA96ZVG7</accession>
<reference evidence="3 4" key="1">
    <citation type="submission" date="2023-07" db="EMBL/GenBank/DDBJ databases">
        <title>Closed genome sequence of Methanosarcinaceae archaeon Am2.</title>
        <authorList>
            <person name="Poehlein A."/>
            <person name="Protasov E."/>
            <person name="Platt K."/>
            <person name="Reeh H."/>
            <person name="Daniel R."/>
            <person name="Brune A."/>
        </authorList>
    </citation>
    <scope>NUCLEOTIDE SEQUENCE [LARGE SCALE GENOMIC DNA]</scope>
    <source>
        <strain evidence="3 4">Am2</strain>
    </source>
</reference>
<dbReference type="GO" id="GO:0016491">
    <property type="term" value="F:oxidoreductase activity"/>
    <property type="evidence" value="ECO:0007669"/>
    <property type="project" value="InterPro"/>
</dbReference>
<dbReference type="GeneID" id="89228014"/>
<feature type="domain" description="Amine oxidase" evidence="2">
    <location>
        <begin position="33"/>
        <end position="427"/>
    </location>
</feature>
<keyword evidence="1" id="KW-0472">Membrane</keyword>